<dbReference type="AlphaFoldDB" id="A0A1Z4JG17"/>
<dbReference type="Proteomes" id="UP000217895">
    <property type="component" value="Chromosome"/>
</dbReference>
<sequence length="101" mass="12400">MMRTFQQQRNYERLEQLPPQLDQLTASSFRWIWEVLSNLWQLPSSEPKVRQKMDSSGTLYWQAYDPLHHLTIRFEDEQAVMEWLDRQIYRRSRANLWNIDG</sequence>
<gene>
    <name evidence="1" type="ORF">NIES2135_25360</name>
</gene>
<evidence type="ECO:0000313" key="2">
    <source>
        <dbReference type="Proteomes" id="UP000217895"/>
    </source>
</evidence>
<evidence type="ECO:0000313" key="1">
    <source>
        <dbReference type="EMBL" id="BAY55712.1"/>
    </source>
</evidence>
<keyword evidence="2" id="KW-1185">Reference proteome</keyword>
<organism evidence="1 2">
    <name type="scientific">Leptolyngbya boryana NIES-2135</name>
    <dbReference type="NCBI Taxonomy" id="1973484"/>
    <lineage>
        <taxon>Bacteria</taxon>
        <taxon>Bacillati</taxon>
        <taxon>Cyanobacteriota</taxon>
        <taxon>Cyanophyceae</taxon>
        <taxon>Leptolyngbyales</taxon>
        <taxon>Leptolyngbyaceae</taxon>
        <taxon>Leptolyngbya group</taxon>
        <taxon>Leptolyngbya</taxon>
    </lineage>
</organism>
<accession>A0A1Z4JG17</accession>
<name>A0A1Z4JG17_LEPBY</name>
<reference evidence="1 2" key="1">
    <citation type="submission" date="2017-06" db="EMBL/GenBank/DDBJ databases">
        <title>Genome sequencing of cyanobaciteial culture collection at National Institute for Environmental Studies (NIES).</title>
        <authorList>
            <person name="Hirose Y."/>
            <person name="Shimura Y."/>
            <person name="Fujisawa T."/>
            <person name="Nakamura Y."/>
            <person name="Kawachi M."/>
        </authorList>
    </citation>
    <scope>NUCLEOTIDE SEQUENCE [LARGE SCALE GENOMIC DNA]</scope>
    <source>
        <strain evidence="1 2">NIES-2135</strain>
    </source>
</reference>
<proteinExistence type="predicted"/>
<dbReference type="EMBL" id="AP018203">
    <property type="protein sequence ID" value="BAY55712.1"/>
    <property type="molecule type" value="Genomic_DNA"/>
</dbReference>
<protein>
    <submittedName>
        <fullName evidence="1">Uncharacterized protein</fullName>
    </submittedName>
</protein>